<dbReference type="InterPro" id="IPR000551">
    <property type="entry name" value="MerR-type_HTH_dom"/>
</dbReference>
<sequence length="268" mass="30239">MTNRLKIGQVAGLLDVSTKTIRHYQQQGLLPDRRDADNGYRHFLPADLLQLHKIMKLRELGMSLNQIAAVIKQGDQLQTMRAALDTLRRQLVDQKSQIEGQLARIDGLLSEETPEATAFDEPLPGEDQILATYQQVMPDLDPALIQKMIHLDRKLFALFKEFNWPGNPDEQFQKAMGRVMADPEKIRHMEPIIEGFFSLMEQGAEAEVDLGGLARAIKNLADQLDLDSADQNHPLETVLYELIAKLLPGRDEDVLAKLKALGNELENE</sequence>
<evidence type="ECO:0000313" key="4">
    <source>
        <dbReference type="EMBL" id="MBO1319264.1"/>
    </source>
</evidence>
<feature type="coiled-coil region" evidence="2">
    <location>
        <begin position="77"/>
        <end position="104"/>
    </location>
</feature>
<dbReference type="PROSITE" id="PS00552">
    <property type="entry name" value="HTH_MERR_1"/>
    <property type="match status" value="1"/>
</dbReference>
<name>A0A8J7Q979_9BACT</name>
<dbReference type="PROSITE" id="PS50937">
    <property type="entry name" value="HTH_MERR_2"/>
    <property type="match status" value="1"/>
</dbReference>
<dbReference type="AlphaFoldDB" id="A0A8J7Q979"/>
<evidence type="ECO:0000313" key="5">
    <source>
        <dbReference type="Proteomes" id="UP000664417"/>
    </source>
</evidence>
<dbReference type="GO" id="GO:0003677">
    <property type="term" value="F:DNA binding"/>
    <property type="evidence" value="ECO:0007669"/>
    <property type="project" value="UniProtKB-KW"/>
</dbReference>
<organism evidence="4 5">
    <name type="scientific">Acanthopleuribacter pedis</name>
    <dbReference type="NCBI Taxonomy" id="442870"/>
    <lineage>
        <taxon>Bacteria</taxon>
        <taxon>Pseudomonadati</taxon>
        <taxon>Acidobacteriota</taxon>
        <taxon>Holophagae</taxon>
        <taxon>Acanthopleuribacterales</taxon>
        <taxon>Acanthopleuribacteraceae</taxon>
        <taxon>Acanthopleuribacter</taxon>
    </lineage>
</organism>
<evidence type="ECO:0000259" key="3">
    <source>
        <dbReference type="PROSITE" id="PS50937"/>
    </source>
</evidence>
<gene>
    <name evidence="4" type="ORF">J3U88_12400</name>
</gene>
<feature type="domain" description="HTH merR-type" evidence="3">
    <location>
        <begin position="4"/>
        <end position="73"/>
    </location>
</feature>
<dbReference type="PANTHER" id="PTHR30204:SF93">
    <property type="entry name" value="HTH MERR-TYPE DOMAIN-CONTAINING PROTEIN"/>
    <property type="match status" value="1"/>
</dbReference>
<keyword evidence="5" id="KW-1185">Reference proteome</keyword>
<evidence type="ECO:0000256" key="2">
    <source>
        <dbReference type="SAM" id="Coils"/>
    </source>
</evidence>
<evidence type="ECO:0000256" key="1">
    <source>
        <dbReference type="ARBA" id="ARBA00023125"/>
    </source>
</evidence>
<comment type="caution">
    <text evidence="4">The sequence shown here is derived from an EMBL/GenBank/DDBJ whole genome shotgun (WGS) entry which is preliminary data.</text>
</comment>
<dbReference type="SUPFAM" id="SSF46955">
    <property type="entry name" value="Putative DNA-binding domain"/>
    <property type="match status" value="1"/>
</dbReference>
<dbReference type="InterPro" id="IPR047057">
    <property type="entry name" value="MerR_fam"/>
</dbReference>
<proteinExistence type="predicted"/>
<dbReference type="PANTHER" id="PTHR30204">
    <property type="entry name" value="REDOX-CYCLING DRUG-SENSING TRANSCRIPTIONAL ACTIVATOR SOXR"/>
    <property type="match status" value="1"/>
</dbReference>
<dbReference type="RefSeq" id="WP_207859085.1">
    <property type="nucleotide sequence ID" value="NZ_JAFREP010000009.1"/>
</dbReference>
<dbReference type="InterPro" id="IPR009061">
    <property type="entry name" value="DNA-bd_dom_put_sf"/>
</dbReference>
<keyword evidence="1" id="KW-0238">DNA-binding</keyword>
<keyword evidence="2" id="KW-0175">Coiled coil</keyword>
<dbReference type="Proteomes" id="UP000664417">
    <property type="component" value="Unassembled WGS sequence"/>
</dbReference>
<dbReference type="SMART" id="SM00422">
    <property type="entry name" value="HTH_MERR"/>
    <property type="match status" value="1"/>
</dbReference>
<dbReference type="Gene3D" id="1.10.1660.10">
    <property type="match status" value="1"/>
</dbReference>
<dbReference type="GO" id="GO:0003700">
    <property type="term" value="F:DNA-binding transcription factor activity"/>
    <property type="evidence" value="ECO:0007669"/>
    <property type="project" value="InterPro"/>
</dbReference>
<accession>A0A8J7Q979</accession>
<dbReference type="EMBL" id="JAFREP010000009">
    <property type="protein sequence ID" value="MBO1319264.1"/>
    <property type="molecule type" value="Genomic_DNA"/>
</dbReference>
<protein>
    <submittedName>
        <fullName evidence="4">MerR family transcriptional regulator</fullName>
    </submittedName>
</protein>
<dbReference type="Pfam" id="PF13411">
    <property type="entry name" value="MerR_1"/>
    <property type="match status" value="1"/>
</dbReference>
<reference evidence="4" key="1">
    <citation type="submission" date="2021-03" db="EMBL/GenBank/DDBJ databases">
        <authorList>
            <person name="Wang G."/>
        </authorList>
    </citation>
    <scope>NUCLEOTIDE SEQUENCE</scope>
    <source>
        <strain evidence="4">KCTC 12899</strain>
    </source>
</reference>